<reference evidence="1 2" key="1">
    <citation type="submission" date="2014-12" db="EMBL/GenBank/DDBJ databases">
        <title>Comparative genomics of the lactic acid bacteria isolated from the honey bee gut.</title>
        <authorList>
            <person name="Ellegaard K.M."/>
            <person name="Tamarit D."/>
            <person name="Javelind E."/>
            <person name="Olofsson T."/>
            <person name="Andersson S.G."/>
            <person name="Vasquez A."/>
        </authorList>
    </citation>
    <scope>NUCLEOTIDE SEQUENCE [LARGE SCALE GENOMIC DNA]</scope>
    <source>
        <strain evidence="1 2">Bin7</strain>
    </source>
</reference>
<dbReference type="EMBL" id="JWMF01000007">
    <property type="protein sequence ID" value="KJY50245.1"/>
    <property type="molecule type" value="Genomic_DNA"/>
</dbReference>
<evidence type="ECO:0000313" key="2">
    <source>
        <dbReference type="Proteomes" id="UP000033567"/>
    </source>
</evidence>
<evidence type="ECO:0008006" key="3">
    <source>
        <dbReference type="Google" id="ProtNLM"/>
    </source>
</evidence>
<dbReference type="InterPro" id="IPR043777">
    <property type="entry name" value="DUF5719"/>
</dbReference>
<name>A0A0F4KV04_9BIFI</name>
<gene>
    <name evidence="1" type="ORF">JF70_09350</name>
</gene>
<keyword evidence="2" id="KW-1185">Reference proteome</keyword>
<dbReference type="RefSeq" id="WP_045935476.1">
    <property type="nucleotide sequence ID" value="NZ_KQ033885.1"/>
</dbReference>
<sequence>MSARSKGSLVAALVTVPLVAVLIAALLVWTPPAFLADGAQGSTVVASRVSQREVAAYCPARMAVADEDKVGDDQFKASEGDLSSRVTAAAFGSIGSSSLTPMGGGQRTSVTDPDLLDGQKAMAASLDPGASATAFDSRMLKSQPGTGAAVGMVSWATEGDLRGIQALACPRAFMNADFLLPATSRGTTQRLVVYNPSSKATVISLEVQGSHSSGHLSLETGKTMTVAPGGHASYDLSAAAPGQQAIYVRARSSQAPVAMSVSVNVMSGLDPRGSDQVTALAAPGRDLVIPGLRGADQATLLLQGSHATAVDLSWVDEGGQQSLRRVDLQGSQATAVDLGGVPDGKLALQLHADRPVHAVLQVTAQGSQDQSQSDLALIPAGTAAASSALTISQPAQAALTLVNPSADPVKAELVGFDDKGNKLGERSLTVEAGRANELSTHDLGDQVAAVRLNEDSGHGSSRLIWNARLSVDAVNQAGLAGLAVMAPDGLMPTTTVIRSGPDSTVLP</sequence>
<evidence type="ECO:0000313" key="1">
    <source>
        <dbReference type="EMBL" id="KJY50245.1"/>
    </source>
</evidence>
<comment type="caution">
    <text evidence="1">The sequence shown here is derived from an EMBL/GenBank/DDBJ whole genome shotgun (WGS) entry which is preliminary data.</text>
</comment>
<dbReference type="PATRIC" id="fig|1684.5.peg.985"/>
<accession>A0A0F4KV04</accession>
<proteinExistence type="predicted"/>
<dbReference type="Proteomes" id="UP000033567">
    <property type="component" value="Unassembled WGS sequence"/>
</dbReference>
<dbReference type="Pfam" id="PF18986">
    <property type="entry name" value="DUF5719"/>
    <property type="match status" value="1"/>
</dbReference>
<dbReference type="AlphaFoldDB" id="A0A0F4KV04"/>
<protein>
    <recommendedName>
        <fullName evidence="3">Organic solvents resistance ABC transporter permease</fullName>
    </recommendedName>
</protein>
<organism evidence="1 2">
    <name type="scientific">Bifidobacterium mellis</name>
    <dbReference type="NCBI Taxonomy" id="1293823"/>
    <lineage>
        <taxon>Bacteria</taxon>
        <taxon>Bacillati</taxon>
        <taxon>Actinomycetota</taxon>
        <taxon>Actinomycetes</taxon>
        <taxon>Bifidobacteriales</taxon>
        <taxon>Bifidobacteriaceae</taxon>
        <taxon>Bifidobacterium</taxon>
    </lineage>
</organism>